<gene>
    <name evidence="2" type="ORF">SAMN05444171_2685</name>
</gene>
<protein>
    <submittedName>
        <fullName evidence="2">Uncharacterized protein</fullName>
    </submittedName>
</protein>
<organism evidence="2 3">
    <name type="scientific">Bradyrhizobium lablabi</name>
    <dbReference type="NCBI Taxonomy" id="722472"/>
    <lineage>
        <taxon>Bacteria</taxon>
        <taxon>Pseudomonadati</taxon>
        <taxon>Pseudomonadota</taxon>
        <taxon>Alphaproteobacteria</taxon>
        <taxon>Hyphomicrobiales</taxon>
        <taxon>Nitrobacteraceae</taxon>
        <taxon>Bradyrhizobium</taxon>
    </lineage>
</organism>
<name>A0A1M6XAE2_9BRAD</name>
<feature type="compositionally biased region" description="Basic residues" evidence="1">
    <location>
        <begin position="12"/>
        <end position="21"/>
    </location>
</feature>
<dbReference type="Proteomes" id="UP000183208">
    <property type="component" value="Unassembled WGS sequence"/>
</dbReference>
<evidence type="ECO:0000313" key="3">
    <source>
        <dbReference type="Proteomes" id="UP000183208"/>
    </source>
</evidence>
<proteinExistence type="predicted"/>
<accession>A0A1M6XAE2</accession>
<evidence type="ECO:0000313" key="2">
    <source>
        <dbReference type="EMBL" id="SEC95875.1"/>
    </source>
</evidence>
<dbReference type="EMBL" id="FNTI01000001">
    <property type="protein sequence ID" value="SEC95875.1"/>
    <property type="molecule type" value="Genomic_DNA"/>
</dbReference>
<reference evidence="2 3" key="1">
    <citation type="submission" date="2016-10" db="EMBL/GenBank/DDBJ databases">
        <authorList>
            <person name="de Groot N.N."/>
        </authorList>
    </citation>
    <scope>NUCLEOTIDE SEQUENCE [LARGE SCALE GENOMIC DNA]</scope>
    <source>
        <strain evidence="2 3">GAS522</strain>
    </source>
</reference>
<dbReference type="AlphaFoldDB" id="A0A1M6XAE2"/>
<feature type="region of interest" description="Disordered" evidence="1">
    <location>
        <begin position="1"/>
        <end position="21"/>
    </location>
</feature>
<evidence type="ECO:0000256" key="1">
    <source>
        <dbReference type="SAM" id="MobiDB-lite"/>
    </source>
</evidence>
<sequence>MTTSQAIGRQISLRKTKTARHAARRFHIENV</sequence>